<dbReference type="SMART" id="SM00268">
    <property type="entry name" value="ACTIN"/>
    <property type="match status" value="1"/>
</dbReference>
<dbReference type="PANTHER" id="PTHR11937">
    <property type="entry name" value="ACTIN"/>
    <property type="match status" value="1"/>
</dbReference>
<feature type="non-terminal residue" evidence="4">
    <location>
        <position position="393"/>
    </location>
</feature>
<accession>A0A2C6KXX6</accession>
<dbReference type="GeneID" id="94428722"/>
<feature type="compositionally biased region" description="Polar residues" evidence="3">
    <location>
        <begin position="252"/>
        <end position="263"/>
    </location>
</feature>
<dbReference type="SUPFAM" id="SSF53067">
    <property type="entry name" value="Actin-like ATPase domain"/>
    <property type="match status" value="2"/>
</dbReference>
<evidence type="ECO:0000313" key="4">
    <source>
        <dbReference type="EMBL" id="PHJ20822.1"/>
    </source>
</evidence>
<organism evidence="4 5">
    <name type="scientific">Cystoisospora suis</name>
    <dbReference type="NCBI Taxonomy" id="483139"/>
    <lineage>
        <taxon>Eukaryota</taxon>
        <taxon>Sar</taxon>
        <taxon>Alveolata</taxon>
        <taxon>Apicomplexa</taxon>
        <taxon>Conoidasida</taxon>
        <taxon>Coccidia</taxon>
        <taxon>Eucoccidiorida</taxon>
        <taxon>Eimeriorina</taxon>
        <taxon>Sarcocystidae</taxon>
        <taxon>Cystoisospora</taxon>
    </lineage>
</organism>
<feature type="region of interest" description="Disordered" evidence="3">
    <location>
        <begin position="224"/>
        <end position="263"/>
    </location>
</feature>
<dbReference type="EMBL" id="MIGC01002583">
    <property type="protein sequence ID" value="PHJ20822.1"/>
    <property type="molecule type" value="Genomic_DNA"/>
</dbReference>
<evidence type="ECO:0000313" key="5">
    <source>
        <dbReference type="Proteomes" id="UP000221165"/>
    </source>
</evidence>
<proteinExistence type="inferred from homology"/>
<evidence type="ECO:0000256" key="1">
    <source>
        <dbReference type="ARBA" id="ARBA00049360"/>
    </source>
</evidence>
<keyword evidence="5" id="KW-1185">Reference proteome</keyword>
<protein>
    <submittedName>
        <fullName evidence="4">Actin-like family protein</fullName>
    </submittedName>
</protein>
<reference evidence="4 5" key="1">
    <citation type="journal article" date="2017" name="Int. J. Parasitol.">
        <title>The genome of the protozoan parasite Cystoisospora suis and a reverse vaccinology approach to identify vaccine candidates.</title>
        <authorList>
            <person name="Palmieri N."/>
            <person name="Shrestha A."/>
            <person name="Ruttkowski B."/>
            <person name="Beck T."/>
            <person name="Vogl C."/>
            <person name="Tomley F."/>
            <person name="Blake D.P."/>
            <person name="Joachim A."/>
        </authorList>
    </citation>
    <scope>NUCLEOTIDE SEQUENCE [LARGE SCALE GENOMIC DNA]</scope>
    <source>
        <strain evidence="4 5">Wien I</strain>
    </source>
</reference>
<gene>
    <name evidence="4" type="ORF">CSUI_005335</name>
</gene>
<dbReference type="RefSeq" id="XP_067922508.1">
    <property type="nucleotide sequence ID" value="XM_068065511.1"/>
</dbReference>
<evidence type="ECO:0000256" key="3">
    <source>
        <dbReference type="SAM" id="MobiDB-lite"/>
    </source>
</evidence>
<comment type="caution">
    <text evidence="4">The sequence shown here is derived from an EMBL/GenBank/DDBJ whole genome shotgun (WGS) entry which is preliminary data.</text>
</comment>
<comment type="similarity">
    <text evidence="2">Belongs to the actin family.</text>
</comment>
<dbReference type="Gene3D" id="3.90.640.10">
    <property type="entry name" value="Actin, Chain A, domain 4"/>
    <property type="match status" value="1"/>
</dbReference>
<evidence type="ECO:0000256" key="2">
    <source>
        <dbReference type="RuleBase" id="RU000487"/>
    </source>
</evidence>
<comment type="catalytic activity">
    <reaction evidence="1">
        <text>ATP + H2O = ADP + phosphate + H(+)</text>
        <dbReference type="Rhea" id="RHEA:13065"/>
        <dbReference type="ChEBI" id="CHEBI:15377"/>
        <dbReference type="ChEBI" id="CHEBI:15378"/>
        <dbReference type="ChEBI" id="CHEBI:30616"/>
        <dbReference type="ChEBI" id="CHEBI:43474"/>
        <dbReference type="ChEBI" id="CHEBI:456216"/>
    </reaction>
</comment>
<dbReference type="VEuPathDB" id="ToxoDB:CSUI_005335"/>
<name>A0A2C6KXX6_9APIC</name>
<feature type="compositionally biased region" description="Basic and acidic residues" evidence="3">
    <location>
        <begin position="231"/>
        <end position="242"/>
    </location>
</feature>
<dbReference type="AlphaFoldDB" id="A0A2C6KXX6"/>
<dbReference type="Proteomes" id="UP000221165">
    <property type="component" value="Unassembled WGS sequence"/>
</dbReference>
<dbReference type="OrthoDB" id="6220758at2759"/>
<sequence length="393" mass="43314">MSSLSPALVLDNGSGCLKAGFAGESYPIHTLPTCVGQGRDRQKLNQNFLYGDELLISSNYFCLRPTASASSPLFSDLELLRDLWEILLCHKKYFGFSDFALSNNGVVVTEPLLTPAAIRDALSEILFEDFKFNQVLFAPTQQSVPFAFLGSRVQDAVEQEGKAWSDLVAGKQSPSSHSENHRSLDIIGNCPRYSGPKKTELEGFGTDYPCGGTEDGAVYTRQRRLSQQGSGEERQLNADRSHCNGLEGAKNSHPQSTSMHHSDMAWSSTTGFLNGRKEGQFFSGLVVDCGFSGTTVMPYVDLRPVERAALRTGVGGNLLTTVLKNLCGFRSINLERNELLVQHIKESCCFVSEDFDRQLLYARREAEAAGSASSLHRTHLFREFELPEYGTLP</sequence>
<dbReference type="Pfam" id="PF00022">
    <property type="entry name" value="Actin"/>
    <property type="match status" value="1"/>
</dbReference>
<dbReference type="Gene3D" id="3.30.420.40">
    <property type="match status" value="2"/>
</dbReference>
<dbReference type="InterPro" id="IPR004000">
    <property type="entry name" value="Actin"/>
</dbReference>
<dbReference type="InterPro" id="IPR043129">
    <property type="entry name" value="ATPase_NBD"/>
</dbReference>